<dbReference type="InterPro" id="IPR053137">
    <property type="entry name" value="NLR-like"/>
</dbReference>
<keyword evidence="3" id="KW-1185">Reference proteome</keyword>
<dbReference type="PANTHER" id="PTHR46082:SF11">
    <property type="entry name" value="AAA+ ATPASE DOMAIN-CONTAINING PROTEIN-RELATED"/>
    <property type="match status" value="1"/>
</dbReference>
<dbReference type="SUPFAM" id="SSF52540">
    <property type="entry name" value="P-loop containing nucleoside triphosphate hydrolases"/>
    <property type="match status" value="1"/>
</dbReference>
<dbReference type="SUPFAM" id="SSF53167">
    <property type="entry name" value="Purine and uridine phosphorylases"/>
    <property type="match status" value="1"/>
</dbReference>
<feature type="domain" description="Nephrocystin 3-like N-terminal" evidence="2">
    <location>
        <begin position="219"/>
        <end position="317"/>
    </location>
</feature>
<evidence type="ECO:0000313" key="4">
    <source>
        <dbReference type="RefSeq" id="XP_030985092.1"/>
    </source>
</evidence>
<proteinExistence type="predicted"/>
<accession>A0A6P8BD29</accession>
<reference evidence="4" key="1">
    <citation type="journal article" date="2019" name="Mol. Biol. Evol.">
        <title>Blast fungal genomes show frequent chromosomal changes, gene gains and losses, and effector gene turnover.</title>
        <authorList>
            <person name="Gomez Luciano L.B."/>
            <person name="Jason Tsai I."/>
            <person name="Chuma I."/>
            <person name="Tosa Y."/>
            <person name="Chen Y.H."/>
            <person name="Li J.Y."/>
            <person name="Li M.Y."/>
            <person name="Jade Lu M.Y."/>
            <person name="Nakayashiki H."/>
            <person name="Li W.H."/>
        </authorList>
    </citation>
    <scope>NUCLEOTIDE SEQUENCE</scope>
    <source>
        <strain evidence="4">NI907</strain>
    </source>
</reference>
<evidence type="ECO:0000256" key="1">
    <source>
        <dbReference type="ARBA" id="ARBA00022737"/>
    </source>
</evidence>
<name>A0A6P8BD29_PYRGI</name>
<dbReference type="PANTHER" id="PTHR46082">
    <property type="entry name" value="ATP/GTP-BINDING PROTEIN-RELATED"/>
    <property type="match status" value="1"/>
</dbReference>
<keyword evidence="1" id="KW-0677">Repeat</keyword>
<dbReference type="AlphaFoldDB" id="A0A6P8BD29"/>
<gene>
    <name evidence="4" type="ORF">PgNI_02772</name>
</gene>
<organism evidence="3 4">
    <name type="scientific">Pyricularia grisea</name>
    <name type="common">Crabgrass-specific blast fungus</name>
    <name type="synonym">Magnaporthe grisea</name>
    <dbReference type="NCBI Taxonomy" id="148305"/>
    <lineage>
        <taxon>Eukaryota</taxon>
        <taxon>Fungi</taxon>
        <taxon>Dikarya</taxon>
        <taxon>Ascomycota</taxon>
        <taxon>Pezizomycotina</taxon>
        <taxon>Sordariomycetes</taxon>
        <taxon>Sordariomycetidae</taxon>
        <taxon>Magnaporthales</taxon>
        <taxon>Pyriculariaceae</taxon>
        <taxon>Pyricularia</taxon>
    </lineage>
</organism>
<dbReference type="Pfam" id="PF24883">
    <property type="entry name" value="NPHP3_N"/>
    <property type="match status" value="1"/>
</dbReference>
<dbReference type="GO" id="GO:0003824">
    <property type="term" value="F:catalytic activity"/>
    <property type="evidence" value="ECO:0007669"/>
    <property type="project" value="InterPro"/>
</dbReference>
<reference evidence="4" key="3">
    <citation type="submission" date="2025-08" db="UniProtKB">
        <authorList>
            <consortium name="RefSeq"/>
        </authorList>
    </citation>
    <scope>IDENTIFICATION</scope>
    <source>
        <strain evidence="4">NI907</strain>
    </source>
</reference>
<dbReference type="Gene3D" id="3.40.50.1580">
    <property type="entry name" value="Nucleoside phosphorylase domain"/>
    <property type="match status" value="1"/>
</dbReference>
<dbReference type="GeneID" id="41957740"/>
<evidence type="ECO:0000259" key="2">
    <source>
        <dbReference type="Pfam" id="PF24883"/>
    </source>
</evidence>
<dbReference type="InterPro" id="IPR035994">
    <property type="entry name" value="Nucleoside_phosphorylase_sf"/>
</dbReference>
<protein>
    <recommendedName>
        <fullName evidence="2">Nephrocystin 3-like N-terminal domain-containing protein</fullName>
    </recommendedName>
</protein>
<dbReference type="InterPro" id="IPR056884">
    <property type="entry name" value="NPHP3-like_N"/>
</dbReference>
<dbReference type="InterPro" id="IPR027417">
    <property type="entry name" value="P-loop_NTPase"/>
</dbReference>
<dbReference type="RefSeq" id="XP_030985092.1">
    <property type="nucleotide sequence ID" value="XM_031122829.1"/>
</dbReference>
<dbReference type="KEGG" id="pgri:PgNI_02772"/>
<reference evidence="4" key="2">
    <citation type="submission" date="2019-10" db="EMBL/GenBank/DDBJ databases">
        <authorList>
            <consortium name="NCBI Genome Project"/>
        </authorList>
    </citation>
    <scope>NUCLEOTIDE SEQUENCE</scope>
    <source>
        <strain evidence="4">NI907</strain>
    </source>
</reference>
<evidence type="ECO:0000313" key="3">
    <source>
        <dbReference type="Proteomes" id="UP000515153"/>
    </source>
</evidence>
<dbReference type="Proteomes" id="UP000515153">
    <property type="component" value="Unplaced"/>
</dbReference>
<dbReference type="GO" id="GO:0009116">
    <property type="term" value="P:nucleoside metabolic process"/>
    <property type="evidence" value="ECO:0007669"/>
    <property type="project" value="InterPro"/>
</dbReference>
<sequence>MPTHLLGSIGEHNVVMAYLPNGEYGTNSAAAVETDLIRSFPEVCFVLIVGIAGGAPSSIHDPDSSEDVLYERGCVHSSQTERCDKTCSQQVPRRPRENDDDAFAVDCGLVASGNSLMKDAKLRDKYSAEKGVLCFEMEAAGMMNVTGCAVIRGICNYSDTHKNDHRQRFAAMIAAAYASSLRQKIQPEEVQGEKLGESWLAPPGPSVNAASARYRQHPGTGEWFIVSEQFLQWKQGERRHMWLYGMPGCGKTVLATTILDHVAALENSITISFFFDLSDRNLQTVDGMLRSLLSHLHEALSELNDPNEEFAELLNKKLSLQSLLRPSLPAWKQWRMGREHEFWSRLQSIIGGDNWIELDKKAVNTDIRAYVDFQIHNSSDSAGGMGTLQYENRFEKRLGIKREEYFAKDLGRDIQSSFGPDSTSKRAEYNSSHPIFDLGDKPLVLSEAVDIVAMRPETPKSPYDVNDRPPRPSEIVGYSPYFITLTRFDKVVEHSTQEINITAIHLSHFSIKEYLMREGGSFANSQARTSIKGCCTAYLDCLRNALTTSSDTKRPGDFPLGPYAARNWLKRLPLLGRQVYDPDGDKFQYPIRDYYGFSRILEKLIKTEPTTSRWKLFLSVRQAAGLVDDQVSLVSFICQHGLSETAVLVLLTADPSLEVGHGMLKEGRLYIATQLVFTSFFIAPQGCCTA</sequence>
<dbReference type="Gene3D" id="3.40.50.300">
    <property type="entry name" value="P-loop containing nucleotide triphosphate hydrolases"/>
    <property type="match status" value="1"/>
</dbReference>